<reference evidence="2 3" key="1">
    <citation type="submission" date="2016-11" db="EMBL/GenBank/DDBJ databases">
        <authorList>
            <person name="Jaros S."/>
            <person name="Januszkiewicz K."/>
            <person name="Wedrychowicz H."/>
        </authorList>
    </citation>
    <scope>NUCLEOTIDE SEQUENCE [LARGE SCALE GENOMIC DNA]</scope>
    <source>
        <strain evidence="2 3">DSM 4740</strain>
    </source>
</reference>
<dbReference type="Pfam" id="PF11279">
    <property type="entry name" value="DUF3080"/>
    <property type="match status" value="1"/>
</dbReference>
<proteinExistence type="predicted"/>
<evidence type="ECO:0000313" key="2">
    <source>
        <dbReference type="EMBL" id="SHM90089.1"/>
    </source>
</evidence>
<evidence type="ECO:0008006" key="5">
    <source>
        <dbReference type="Google" id="ProtNLM"/>
    </source>
</evidence>
<evidence type="ECO:0000313" key="3">
    <source>
        <dbReference type="Proteomes" id="UP000184123"/>
    </source>
</evidence>
<dbReference type="RefSeq" id="WP_073437183.1">
    <property type="nucleotide sequence ID" value="NZ_BJXU01000166.1"/>
</dbReference>
<dbReference type="EMBL" id="BJXU01000166">
    <property type="protein sequence ID" value="GEN25809.1"/>
    <property type="molecule type" value="Genomic_DNA"/>
</dbReference>
<organism evidence="2 3">
    <name type="scientific">Halomonas cupida</name>
    <dbReference type="NCBI Taxonomy" id="44933"/>
    <lineage>
        <taxon>Bacteria</taxon>
        <taxon>Pseudomonadati</taxon>
        <taxon>Pseudomonadota</taxon>
        <taxon>Gammaproteobacteria</taxon>
        <taxon>Oceanospirillales</taxon>
        <taxon>Halomonadaceae</taxon>
        <taxon>Halomonas</taxon>
    </lineage>
</organism>
<dbReference type="AlphaFoldDB" id="A0A1M7MGX2"/>
<gene>
    <name evidence="1" type="ORF">HCU01_37580</name>
    <name evidence="2" type="ORF">SAMN05660971_04215</name>
</gene>
<dbReference type="OrthoDB" id="6997572at2"/>
<dbReference type="Proteomes" id="UP000321726">
    <property type="component" value="Unassembled WGS sequence"/>
</dbReference>
<evidence type="ECO:0000313" key="4">
    <source>
        <dbReference type="Proteomes" id="UP000321726"/>
    </source>
</evidence>
<sequence>MKRWGPMMTVLLVGWLTACNGSESADQLSTWQQSLGEALGQPLGEPRQPGNIGEFPAHRDLLLDTSDVREGMLDIYALRHCGITNLVAKRNNQLGRVAPPSQRWVYELTLWRRLDSCLNGDTADHLAKEDLHRLQRITTLKARELPTASYNALVGSDEWTGSFARASAILPPDELASVDDQLPALNYLREAVEHQFDHNWQPDISMLEAHLNSLRSRPLSAELMRSLIQASTRVEEGNVLLTRALEMTSGCPAQWPPTLPSPPAWLDDLTHQSTRWFTAMNELLDAHIAGSPALQKYRREWLSLDNRDAPLPRFIAAHEHYRQLLHTFNQRCI</sequence>
<dbReference type="PROSITE" id="PS51257">
    <property type="entry name" value="PROKAR_LIPOPROTEIN"/>
    <property type="match status" value="1"/>
</dbReference>
<evidence type="ECO:0000313" key="1">
    <source>
        <dbReference type="EMBL" id="GEN25809.1"/>
    </source>
</evidence>
<protein>
    <recommendedName>
        <fullName evidence="5">DUF3080 domain-containing protein</fullName>
    </recommendedName>
</protein>
<name>A0A1M7MGX2_9GAMM</name>
<dbReference type="STRING" id="44933.SAMN05660971_04215"/>
<accession>A0A1M7MGX2</accession>
<keyword evidence="4" id="KW-1185">Reference proteome</keyword>
<dbReference type="InterPro" id="IPR021431">
    <property type="entry name" value="DUF3080"/>
</dbReference>
<dbReference type="Proteomes" id="UP000184123">
    <property type="component" value="Unassembled WGS sequence"/>
</dbReference>
<reference evidence="1 4" key="2">
    <citation type="submission" date="2019-07" db="EMBL/GenBank/DDBJ databases">
        <title>Whole genome shotgun sequence of Halomonas cupida NBRC 102219.</title>
        <authorList>
            <person name="Hosoyama A."/>
            <person name="Uohara A."/>
            <person name="Ohji S."/>
            <person name="Ichikawa N."/>
        </authorList>
    </citation>
    <scope>NUCLEOTIDE SEQUENCE [LARGE SCALE GENOMIC DNA]</scope>
    <source>
        <strain evidence="1 4">NBRC 102219</strain>
    </source>
</reference>
<dbReference type="EMBL" id="FRCA01000017">
    <property type="protein sequence ID" value="SHM90089.1"/>
    <property type="molecule type" value="Genomic_DNA"/>
</dbReference>